<organism evidence="1 2">
    <name type="scientific">Rhodoblastus sphagnicola</name>
    <dbReference type="NCBI Taxonomy" id="333368"/>
    <lineage>
        <taxon>Bacteria</taxon>
        <taxon>Pseudomonadati</taxon>
        <taxon>Pseudomonadota</taxon>
        <taxon>Alphaproteobacteria</taxon>
        <taxon>Hyphomicrobiales</taxon>
        <taxon>Rhodoblastaceae</taxon>
        <taxon>Rhodoblastus</taxon>
    </lineage>
</organism>
<dbReference type="SUPFAM" id="SSF53137">
    <property type="entry name" value="Translational machinery components"/>
    <property type="match status" value="1"/>
</dbReference>
<protein>
    <submittedName>
        <fullName evidence="1">Translational machinery protein</fullName>
    </submittedName>
</protein>
<evidence type="ECO:0000313" key="1">
    <source>
        <dbReference type="EMBL" id="PPQ28609.1"/>
    </source>
</evidence>
<evidence type="ECO:0000313" key="2">
    <source>
        <dbReference type="Proteomes" id="UP000239089"/>
    </source>
</evidence>
<gene>
    <name evidence="1" type="ORF">CCR94_17360</name>
</gene>
<dbReference type="EMBL" id="NHSJ01000106">
    <property type="protein sequence ID" value="PPQ28609.1"/>
    <property type="molecule type" value="Genomic_DNA"/>
</dbReference>
<dbReference type="InterPro" id="IPR042226">
    <property type="entry name" value="eFR1_2_sf"/>
</dbReference>
<keyword evidence="2" id="KW-1185">Reference proteome</keyword>
<dbReference type="Proteomes" id="UP000239089">
    <property type="component" value="Unassembled WGS sequence"/>
</dbReference>
<name>A0A2S6N1W7_9HYPH</name>
<comment type="caution">
    <text evidence="1">The sequence shown here is derived from an EMBL/GenBank/DDBJ whole genome shotgun (WGS) entry which is preliminary data.</text>
</comment>
<sequence length="131" mass="14333">MTEHNHSVVWIDHHEARIFHFNAEDEERLVVRPDNPHVHVHHKANAIGSGHAAENQAFFGAVVEAIGGSKAILITGPGVAKTALVKHIARHDPALLERVAGVETVDHPSDQNLLAHARAYFKTADLMTAQK</sequence>
<accession>A0A2S6N1W7</accession>
<reference evidence="1 2" key="1">
    <citation type="journal article" date="2018" name="Arch. Microbiol.">
        <title>New insights into the metabolic potential of the phototrophic purple bacterium Rhodopila globiformis DSM 161(T) from its draft genome sequence and evidence for a vanadium-dependent nitrogenase.</title>
        <authorList>
            <person name="Imhoff J.F."/>
            <person name="Rahn T."/>
            <person name="Kunzel S."/>
            <person name="Neulinger S.C."/>
        </authorList>
    </citation>
    <scope>NUCLEOTIDE SEQUENCE [LARGE SCALE GENOMIC DNA]</scope>
    <source>
        <strain evidence="1 2">DSM 16996</strain>
    </source>
</reference>
<proteinExistence type="predicted"/>
<dbReference type="RefSeq" id="WP_104509109.1">
    <property type="nucleotide sequence ID" value="NZ_JACIGC010000006.1"/>
</dbReference>
<dbReference type="OrthoDB" id="7173112at2"/>
<dbReference type="Gene3D" id="3.30.420.60">
    <property type="entry name" value="eRF1 domain 2"/>
    <property type="match status" value="1"/>
</dbReference>
<dbReference type="AlphaFoldDB" id="A0A2S6N1W7"/>